<evidence type="ECO:0000256" key="1">
    <source>
        <dbReference type="SAM" id="MobiDB-lite"/>
    </source>
</evidence>
<dbReference type="EMBL" id="JANPWB010000012">
    <property type="protein sequence ID" value="KAJ1117113.1"/>
    <property type="molecule type" value="Genomic_DNA"/>
</dbReference>
<accession>A0AAV7NM31</accession>
<dbReference type="AlphaFoldDB" id="A0AAV7NM31"/>
<protein>
    <submittedName>
        <fullName evidence="2">Uncharacterized protein</fullName>
    </submittedName>
</protein>
<organism evidence="2 3">
    <name type="scientific">Pleurodeles waltl</name>
    <name type="common">Iberian ribbed newt</name>
    <dbReference type="NCBI Taxonomy" id="8319"/>
    <lineage>
        <taxon>Eukaryota</taxon>
        <taxon>Metazoa</taxon>
        <taxon>Chordata</taxon>
        <taxon>Craniata</taxon>
        <taxon>Vertebrata</taxon>
        <taxon>Euteleostomi</taxon>
        <taxon>Amphibia</taxon>
        <taxon>Batrachia</taxon>
        <taxon>Caudata</taxon>
        <taxon>Salamandroidea</taxon>
        <taxon>Salamandridae</taxon>
        <taxon>Pleurodelinae</taxon>
        <taxon>Pleurodeles</taxon>
    </lineage>
</organism>
<sequence>MRPGSAVKPSDCSVATPALDCAPARLVPCAETGLDLKTADKKGRARLGLHIIASHVKDDERWRRLPPSQNLLDELAKTIKAQTPSRYAKKPETCILCATAIQVEEWPCPTHKGMPNNPNTGGSHVPNGELRGPENRKKNCYT</sequence>
<feature type="region of interest" description="Disordered" evidence="1">
    <location>
        <begin position="111"/>
        <end position="142"/>
    </location>
</feature>
<comment type="caution">
    <text evidence="2">The sequence shown here is derived from an EMBL/GenBank/DDBJ whole genome shotgun (WGS) entry which is preliminary data.</text>
</comment>
<dbReference type="Proteomes" id="UP001066276">
    <property type="component" value="Chromosome 8"/>
</dbReference>
<evidence type="ECO:0000313" key="3">
    <source>
        <dbReference type="Proteomes" id="UP001066276"/>
    </source>
</evidence>
<gene>
    <name evidence="2" type="ORF">NDU88_005313</name>
</gene>
<evidence type="ECO:0000313" key="2">
    <source>
        <dbReference type="EMBL" id="KAJ1117113.1"/>
    </source>
</evidence>
<name>A0AAV7NM31_PLEWA</name>
<keyword evidence="3" id="KW-1185">Reference proteome</keyword>
<reference evidence="2" key="1">
    <citation type="journal article" date="2022" name="bioRxiv">
        <title>Sequencing and chromosome-scale assembly of the giantPleurodeles waltlgenome.</title>
        <authorList>
            <person name="Brown T."/>
            <person name="Elewa A."/>
            <person name="Iarovenko S."/>
            <person name="Subramanian E."/>
            <person name="Araus A.J."/>
            <person name="Petzold A."/>
            <person name="Susuki M."/>
            <person name="Suzuki K.-i.T."/>
            <person name="Hayashi T."/>
            <person name="Toyoda A."/>
            <person name="Oliveira C."/>
            <person name="Osipova E."/>
            <person name="Leigh N.D."/>
            <person name="Simon A."/>
            <person name="Yun M.H."/>
        </authorList>
    </citation>
    <scope>NUCLEOTIDE SEQUENCE</scope>
    <source>
        <strain evidence="2">20211129_DDA</strain>
        <tissue evidence="2">Liver</tissue>
    </source>
</reference>
<proteinExistence type="predicted"/>
<feature type="compositionally biased region" description="Basic and acidic residues" evidence="1">
    <location>
        <begin position="131"/>
        <end position="142"/>
    </location>
</feature>